<dbReference type="Proteomes" id="UP001152803">
    <property type="component" value="Unassembled WGS sequence"/>
</dbReference>
<proteinExistence type="predicted"/>
<dbReference type="EMBL" id="JAFJMO010000016">
    <property type="protein sequence ID" value="KAJ8254582.1"/>
    <property type="molecule type" value="Genomic_DNA"/>
</dbReference>
<sequence>MPRRDHSLPALLSSKCLRAAAAEGTSDGSPFLMMDYYNRTRGCLIPEKGVSGAVRPYSASIRHQHWTGSNHCRYPLLLGDH</sequence>
<comment type="caution">
    <text evidence="1">The sequence shown here is derived from an EMBL/GenBank/DDBJ whole genome shotgun (WGS) entry which is preliminary data.</text>
</comment>
<evidence type="ECO:0000313" key="1">
    <source>
        <dbReference type="EMBL" id="KAJ8254582.1"/>
    </source>
</evidence>
<accession>A0A9Q1D1E4</accession>
<gene>
    <name evidence="1" type="ORF">COCON_G00211940</name>
</gene>
<evidence type="ECO:0000313" key="2">
    <source>
        <dbReference type="Proteomes" id="UP001152803"/>
    </source>
</evidence>
<dbReference type="OrthoDB" id="9944837at2759"/>
<name>A0A9Q1D1E4_CONCO</name>
<protein>
    <submittedName>
        <fullName evidence="1">Uncharacterized protein</fullName>
    </submittedName>
</protein>
<organism evidence="1 2">
    <name type="scientific">Conger conger</name>
    <name type="common">Conger eel</name>
    <name type="synonym">Muraena conger</name>
    <dbReference type="NCBI Taxonomy" id="82655"/>
    <lineage>
        <taxon>Eukaryota</taxon>
        <taxon>Metazoa</taxon>
        <taxon>Chordata</taxon>
        <taxon>Craniata</taxon>
        <taxon>Vertebrata</taxon>
        <taxon>Euteleostomi</taxon>
        <taxon>Actinopterygii</taxon>
        <taxon>Neopterygii</taxon>
        <taxon>Teleostei</taxon>
        <taxon>Anguilliformes</taxon>
        <taxon>Congridae</taxon>
        <taxon>Conger</taxon>
    </lineage>
</organism>
<keyword evidence="2" id="KW-1185">Reference proteome</keyword>
<dbReference type="AlphaFoldDB" id="A0A9Q1D1E4"/>
<reference evidence="1" key="1">
    <citation type="journal article" date="2023" name="Science">
        <title>Genome structures resolve the early diversification of teleost fishes.</title>
        <authorList>
            <person name="Parey E."/>
            <person name="Louis A."/>
            <person name="Montfort J."/>
            <person name="Bouchez O."/>
            <person name="Roques C."/>
            <person name="Iampietro C."/>
            <person name="Lluch J."/>
            <person name="Castinel A."/>
            <person name="Donnadieu C."/>
            <person name="Desvignes T."/>
            <person name="Floi Bucao C."/>
            <person name="Jouanno E."/>
            <person name="Wen M."/>
            <person name="Mejri S."/>
            <person name="Dirks R."/>
            <person name="Jansen H."/>
            <person name="Henkel C."/>
            <person name="Chen W.J."/>
            <person name="Zahm M."/>
            <person name="Cabau C."/>
            <person name="Klopp C."/>
            <person name="Thompson A.W."/>
            <person name="Robinson-Rechavi M."/>
            <person name="Braasch I."/>
            <person name="Lecointre G."/>
            <person name="Bobe J."/>
            <person name="Postlethwait J.H."/>
            <person name="Berthelot C."/>
            <person name="Roest Crollius H."/>
            <person name="Guiguen Y."/>
        </authorList>
    </citation>
    <scope>NUCLEOTIDE SEQUENCE</scope>
    <source>
        <strain evidence="1">Concon-B</strain>
    </source>
</reference>